<dbReference type="Proteomes" id="UP000663879">
    <property type="component" value="Unassembled WGS sequence"/>
</dbReference>
<dbReference type="GO" id="GO:0004843">
    <property type="term" value="F:cysteine-type deubiquitinase activity"/>
    <property type="evidence" value="ECO:0007669"/>
    <property type="project" value="InterPro"/>
</dbReference>
<gene>
    <name evidence="2" type="ORF">OXX778_LOCUS21456</name>
</gene>
<protein>
    <recommendedName>
        <fullName evidence="1">USP domain-containing protein</fullName>
    </recommendedName>
</protein>
<dbReference type="Gene3D" id="3.90.70.10">
    <property type="entry name" value="Cysteine proteinases"/>
    <property type="match status" value="1"/>
</dbReference>
<organism evidence="2 3">
    <name type="scientific">Brachionus calyciflorus</name>
    <dbReference type="NCBI Taxonomy" id="104777"/>
    <lineage>
        <taxon>Eukaryota</taxon>
        <taxon>Metazoa</taxon>
        <taxon>Spiralia</taxon>
        <taxon>Gnathifera</taxon>
        <taxon>Rotifera</taxon>
        <taxon>Eurotatoria</taxon>
        <taxon>Monogononta</taxon>
        <taxon>Pseudotrocha</taxon>
        <taxon>Ploima</taxon>
        <taxon>Brachionidae</taxon>
        <taxon>Brachionus</taxon>
    </lineage>
</organism>
<dbReference type="EMBL" id="CAJNOC010007940">
    <property type="protein sequence ID" value="CAF1107349.1"/>
    <property type="molecule type" value="Genomic_DNA"/>
</dbReference>
<evidence type="ECO:0000313" key="2">
    <source>
        <dbReference type="EMBL" id="CAF1107349.1"/>
    </source>
</evidence>
<dbReference type="InterPro" id="IPR038765">
    <property type="entry name" value="Papain-like_cys_pep_sf"/>
</dbReference>
<comment type="caution">
    <text evidence="2">The sequence shown here is derived from an EMBL/GenBank/DDBJ whole genome shotgun (WGS) entry which is preliminary data.</text>
</comment>
<dbReference type="OrthoDB" id="289038at2759"/>
<proteinExistence type="predicted"/>
<dbReference type="AlphaFoldDB" id="A0A814PKT6"/>
<feature type="non-terminal residue" evidence="2">
    <location>
        <position position="1"/>
    </location>
</feature>
<dbReference type="CDD" id="cd02257">
    <property type="entry name" value="Peptidase_C19"/>
    <property type="match status" value="1"/>
</dbReference>
<reference evidence="2" key="1">
    <citation type="submission" date="2021-02" db="EMBL/GenBank/DDBJ databases">
        <authorList>
            <person name="Nowell W R."/>
        </authorList>
    </citation>
    <scope>NUCLEOTIDE SEQUENCE</scope>
    <source>
        <strain evidence="2">Ploen Becks lab</strain>
    </source>
</reference>
<dbReference type="PROSITE" id="PS00973">
    <property type="entry name" value="USP_2"/>
    <property type="match status" value="1"/>
</dbReference>
<dbReference type="SUPFAM" id="SSF54001">
    <property type="entry name" value="Cysteine proteinases"/>
    <property type="match status" value="1"/>
</dbReference>
<feature type="domain" description="USP" evidence="1">
    <location>
        <begin position="1"/>
        <end position="99"/>
    </location>
</feature>
<dbReference type="PROSITE" id="PS50235">
    <property type="entry name" value="USP_3"/>
    <property type="match status" value="1"/>
</dbReference>
<evidence type="ECO:0000313" key="3">
    <source>
        <dbReference type="Proteomes" id="UP000663879"/>
    </source>
</evidence>
<sequence>LNSGEYSKIMYFIAIDEYVNFGKYYANEESNKDDVFELQSIIFHSGESIFCGHYTALVKCNDSWKYFDDQKELMVKDLKNFMILNTTKTQSYMLVYTRVESNKCKNFERNIQPLINNNKKIELMFDKENEKSGKKLKKNTKIKEILSELHIFVKDRDANEATNDVEMIRSKTIESLMNVDSQSKDEFIRMYN</sequence>
<evidence type="ECO:0000259" key="1">
    <source>
        <dbReference type="PROSITE" id="PS50235"/>
    </source>
</evidence>
<dbReference type="InterPro" id="IPR018200">
    <property type="entry name" value="USP_CS"/>
</dbReference>
<keyword evidence="3" id="KW-1185">Reference proteome</keyword>
<name>A0A814PKT6_9BILA</name>
<accession>A0A814PKT6</accession>
<dbReference type="InterPro" id="IPR028889">
    <property type="entry name" value="USP"/>
</dbReference>